<dbReference type="RefSeq" id="WP_132322813.1">
    <property type="nucleotide sequence ID" value="NZ_FWZT01000020.1"/>
</dbReference>
<dbReference type="InterPro" id="IPR013766">
    <property type="entry name" value="Thioredoxin_domain"/>
</dbReference>
<feature type="chain" id="PRO_5013277838" description="Glutathione peroxidase" evidence="6">
    <location>
        <begin position="19"/>
        <end position="176"/>
    </location>
</feature>
<dbReference type="PANTHER" id="PTHR11592:SF78">
    <property type="entry name" value="GLUTATHIONE PEROXIDASE"/>
    <property type="match status" value="1"/>
</dbReference>
<reference evidence="9" key="1">
    <citation type="submission" date="2017-04" db="EMBL/GenBank/DDBJ databases">
        <authorList>
            <person name="Varghese N."/>
            <person name="Submissions S."/>
        </authorList>
    </citation>
    <scope>NUCLEOTIDE SEQUENCE [LARGE SCALE GENOMIC DNA]</scope>
    <source>
        <strain evidence="9">RKEM611</strain>
    </source>
</reference>
<keyword evidence="9" id="KW-1185">Reference proteome</keyword>
<keyword evidence="3 5" id="KW-0560">Oxidoreductase</keyword>
<dbReference type="Proteomes" id="UP000192907">
    <property type="component" value="Unassembled WGS sequence"/>
</dbReference>
<feature type="signal peptide" evidence="6">
    <location>
        <begin position="1"/>
        <end position="18"/>
    </location>
</feature>
<dbReference type="OrthoDB" id="5292849at2"/>
<dbReference type="PROSITE" id="PS51355">
    <property type="entry name" value="GLUTATHIONE_PEROXID_3"/>
    <property type="match status" value="1"/>
</dbReference>
<evidence type="ECO:0000256" key="4">
    <source>
        <dbReference type="PIRSR" id="PIRSR000303-1"/>
    </source>
</evidence>
<proteinExistence type="inferred from homology"/>
<feature type="domain" description="Thioredoxin" evidence="7">
    <location>
        <begin position="16"/>
        <end position="176"/>
    </location>
</feature>
<evidence type="ECO:0000256" key="3">
    <source>
        <dbReference type="ARBA" id="ARBA00023002"/>
    </source>
</evidence>
<dbReference type="InterPro" id="IPR000889">
    <property type="entry name" value="Glutathione_peroxidase"/>
</dbReference>
<keyword evidence="2 5" id="KW-0575">Peroxidase</keyword>
<sequence>MLRFFLASLLVVSSPGLAASTLYDIPFKTISGKSSSLKEYKGKAIVVVNTASKCGYTGQLDDLQKIYSKYKDKGLVVLGFPSNSFKQELEDDTQVAKFCKINYGVKFPMASIVAVKGKDAHPIFSYLTDKDPEKGGDVRWNFEKFIISRDGKVVKRFRSSESPSSKTFVQELRKVI</sequence>
<dbReference type="EMBL" id="FWZT01000020">
    <property type="protein sequence ID" value="SMF60162.1"/>
    <property type="molecule type" value="Genomic_DNA"/>
</dbReference>
<dbReference type="AlphaFoldDB" id="A0A1Y6CMJ5"/>
<dbReference type="Pfam" id="PF00255">
    <property type="entry name" value="GSHPx"/>
    <property type="match status" value="1"/>
</dbReference>
<dbReference type="PIRSF" id="PIRSF000303">
    <property type="entry name" value="Glutathion_perox"/>
    <property type="match status" value="1"/>
</dbReference>
<evidence type="ECO:0000313" key="9">
    <source>
        <dbReference type="Proteomes" id="UP000192907"/>
    </source>
</evidence>
<dbReference type="CDD" id="cd00340">
    <property type="entry name" value="GSH_Peroxidase"/>
    <property type="match status" value="1"/>
</dbReference>
<dbReference type="PROSITE" id="PS00460">
    <property type="entry name" value="GLUTATHIONE_PEROXID_1"/>
    <property type="match status" value="1"/>
</dbReference>
<evidence type="ECO:0000313" key="8">
    <source>
        <dbReference type="EMBL" id="SMF60162.1"/>
    </source>
</evidence>
<dbReference type="InterPro" id="IPR036249">
    <property type="entry name" value="Thioredoxin-like_sf"/>
</dbReference>
<comment type="similarity">
    <text evidence="1 5">Belongs to the glutathione peroxidase family.</text>
</comment>
<dbReference type="PROSITE" id="PS51352">
    <property type="entry name" value="THIOREDOXIN_2"/>
    <property type="match status" value="1"/>
</dbReference>
<dbReference type="PANTHER" id="PTHR11592">
    <property type="entry name" value="GLUTATHIONE PEROXIDASE"/>
    <property type="match status" value="1"/>
</dbReference>
<gene>
    <name evidence="8" type="ORF">SAMN06296036_120102</name>
</gene>
<dbReference type="InterPro" id="IPR029759">
    <property type="entry name" value="GPX_AS"/>
</dbReference>
<feature type="active site" evidence="4">
    <location>
        <position position="54"/>
    </location>
</feature>
<dbReference type="GO" id="GO:0004601">
    <property type="term" value="F:peroxidase activity"/>
    <property type="evidence" value="ECO:0007669"/>
    <property type="project" value="UniProtKB-KW"/>
</dbReference>
<evidence type="ECO:0000256" key="5">
    <source>
        <dbReference type="RuleBase" id="RU000499"/>
    </source>
</evidence>
<evidence type="ECO:0000256" key="2">
    <source>
        <dbReference type="ARBA" id="ARBA00022559"/>
    </source>
</evidence>
<dbReference type="STRING" id="1513793.SAMN06296036_120102"/>
<evidence type="ECO:0000256" key="1">
    <source>
        <dbReference type="ARBA" id="ARBA00006926"/>
    </source>
</evidence>
<name>A0A1Y6CMJ5_9BACT</name>
<organism evidence="8 9">
    <name type="scientific">Pseudobacteriovorax antillogorgiicola</name>
    <dbReference type="NCBI Taxonomy" id="1513793"/>
    <lineage>
        <taxon>Bacteria</taxon>
        <taxon>Pseudomonadati</taxon>
        <taxon>Bdellovibrionota</taxon>
        <taxon>Oligoflexia</taxon>
        <taxon>Oligoflexales</taxon>
        <taxon>Pseudobacteriovoracaceae</taxon>
        <taxon>Pseudobacteriovorax</taxon>
    </lineage>
</organism>
<evidence type="ECO:0000256" key="6">
    <source>
        <dbReference type="SAM" id="SignalP"/>
    </source>
</evidence>
<keyword evidence="6" id="KW-0732">Signal</keyword>
<dbReference type="PRINTS" id="PR01011">
    <property type="entry name" value="GLUTPROXDASE"/>
</dbReference>
<dbReference type="SUPFAM" id="SSF52833">
    <property type="entry name" value="Thioredoxin-like"/>
    <property type="match status" value="1"/>
</dbReference>
<protein>
    <recommendedName>
        <fullName evidence="5">Glutathione peroxidase</fullName>
    </recommendedName>
</protein>
<evidence type="ECO:0000259" key="7">
    <source>
        <dbReference type="PROSITE" id="PS51352"/>
    </source>
</evidence>
<dbReference type="GO" id="GO:0034599">
    <property type="term" value="P:cellular response to oxidative stress"/>
    <property type="evidence" value="ECO:0007669"/>
    <property type="project" value="TreeGrafter"/>
</dbReference>
<accession>A0A1Y6CMJ5</accession>
<dbReference type="Gene3D" id="3.40.30.10">
    <property type="entry name" value="Glutaredoxin"/>
    <property type="match status" value="1"/>
</dbReference>